<evidence type="ECO:0000259" key="1">
    <source>
        <dbReference type="Pfam" id="PF20155"/>
    </source>
</evidence>
<gene>
    <name evidence="2" type="ORF">H8S45_04410</name>
</gene>
<evidence type="ECO:0000313" key="2">
    <source>
        <dbReference type="EMBL" id="MBC5724702.1"/>
    </source>
</evidence>
<evidence type="ECO:0000313" key="3">
    <source>
        <dbReference type="Proteomes" id="UP000606499"/>
    </source>
</evidence>
<proteinExistence type="predicted"/>
<dbReference type="Pfam" id="PF20155">
    <property type="entry name" value="TMP_3"/>
    <property type="match status" value="1"/>
</dbReference>
<keyword evidence="3" id="KW-1185">Reference proteome</keyword>
<dbReference type="EMBL" id="JACOPL010000003">
    <property type="protein sequence ID" value="MBC5724702.1"/>
    <property type="molecule type" value="Genomic_DNA"/>
</dbReference>
<name>A0A923LVH8_9FIRM</name>
<dbReference type="Proteomes" id="UP000606499">
    <property type="component" value="Unassembled WGS sequence"/>
</dbReference>
<reference evidence="2" key="1">
    <citation type="submission" date="2020-08" db="EMBL/GenBank/DDBJ databases">
        <title>Genome public.</title>
        <authorList>
            <person name="Liu C."/>
            <person name="Sun Q."/>
        </authorList>
    </citation>
    <scope>NUCLEOTIDE SEQUENCE</scope>
    <source>
        <strain evidence="2">NSJ-28</strain>
    </source>
</reference>
<organism evidence="2 3">
    <name type="scientific">Agathobaculum faecis</name>
    <dbReference type="NCBI Taxonomy" id="2763013"/>
    <lineage>
        <taxon>Bacteria</taxon>
        <taxon>Bacillati</taxon>
        <taxon>Bacillota</taxon>
        <taxon>Clostridia</taxon>
        <taxon>Eubacteriales</taxon>
        <taxon>Butyricicoccaceae</taxon>
        <taxon>Agathobaculum</taxon>
    </lineage>
</organism>
<dbReference type="AlphaFoldDB" id="A0A923LVH8"/>
<dbReference type="RefSeq" id="WP_186949633.1">
    <property type="nucleotide sequence ID" value="NZ_JACOPL010000003.1"/>
</dbReference>
<sequence length="699" mass="73741">MPDVSIALSAKDKVSSILKQVSRASGETAKDIDKLQNSLDTLSAAKVDIKTNLSKVQQEVTEARKAFRKLGDAVSEQNYKDKLSELEKLEQQYYAVSKSIRMVENEETSLAGTRSKILNRGGGSGGQTKSILKGLAGAGIGQMLSQSLSGAANTLIGSYFGDEAGSAVSSVLGNALSGAAIGSMLGPAGAAIGAGIGAITGGITAATETYAKRDEAFKAYVQGQVEDVFSRREEDLSSGSSLAAQRETDLISFSTLFGDEGTARSYLEQVKTMANATPFLYSDLTAMSKTLKAYGYAANEMIPAMTSIGDAGAALGMTTMDMNNIATALGRMRSSDKTTLEDLDILQDRGIDAVGALASAKGVSKGTAYSMISDGDIAGTEAVQIIQNYMDKMYQGSMEQQSKTFSGLQSTLEGYNQELQNAMGEGYNEGKKLGMSDQIDWLGGEAGQKMQEVYSQMGTLQSDLENMQQEMYRDIVNGMFSGDISADMDEQIAAQVQSMHERYQEAMSTIDSGTATDDEKIAARAELGALMGEAQAMAESEYYNSEAVGILTDANISMASNIQAAAGSAFENAGYALGQRLTRGLISGYTPPAISVPTSTYLTGSVSSGGGGRASTYLTGGPSAIGVDRVPRDNMLYLLHEGERVLPAREARAQDRQGSGSVVINMGGNYTVRQESDIDAIAEAVAARVMAQRRTLRPA</sequence>
<protein>
    <submittedName>
        <fullName evidence="2">Tape measure protein</fullName>
    </submittedName>
</protein>
<dbReference type="InterPro" id="IPR013491">
    <property type="entry name" value="Tape_meas_N"/>
</dbReference>
<comment type="caution">
    <text evidence="2">The sequence shown here is derived from an EMBL/GenBank/DDBJ whole genome shotgun (WGS) entry which is preliminary data.</text>
</comment>
<feature type="domain" description="Tape measure protein N-terminal" evidence="1">
    <location>
        <begin position="254"/>
        <end position="413"/>
    </location>
</feature>
<accession>A0A923LVH8</accession>
<dbReference type="NCBIfam" id="TIGR02675">
    <property type="entry name" value="tape_meas_nterm"/>
    <property type="match status" value="1"/>
</dbReference>